<feature type="compositionally biased region" description="Acidic residues" evidence="1">
    <location>
        <begin position="154"/>
        <end position="177"/>
    </location>
</feature>
<name>A0A1S8AWT2_9EURY</name>
<feature type="compositionally biased region" description="Acidic residues" evidence="1">
    <location>
        <begin position="414"/>
        <end position="425"/>
    </location>
</feature>
<keyword evidence="4" id="KW-1185">Reference proteome</keyword>
<evidence type="ECO:0000256" key="1">
    <source>
        <dbReference type="SAM" id="MobiDB-lite"/>
    </source>
</evidence>
<accession>A0A1S8AWT2</accession>
<feature type="compositionally biased region" description="Low complexity" evidence="1">
    <location>
        <begin position="378"/>
        <end position="387"/>
    </location>
</feature>
<feature type="compositionally biased region" description="Basic and acidic residues" evidence="1">
    <location>
        <begin position="277"/>
        <end position="289"/>
    </location>
</feature>
<keyword evidence="2" id="KW-0812">Transmembrane</keyword>
<evidence type="ECO:0000313" key="4">
    <source>
        <dbReference type="Proteomes" id="UP000189370"/>
    </source>
</evidence>
<reference evidence="4" key="1">
    <citation type="submission" date="2016-04" db="EMBL/GenBank/DDBJ databases">
        <authorList>
            <person name="Chen S.-C."/>
            <person name="Lai M.-C."/>
        </authorList>
    </citation>
    <scope>NUCLEOTIDE SEQUENCE [LARGE SCALE GENOMIC DNA]</scope>
    <source>
        <strain evidence="4">AB14</strain>
    </source>
</reference>
<protein>
    <submittedName>
        <fullName evidence="3">Uncharacterized protein</fullName>
    </submittedName>
</protein>
<feature type="compositionally biased region" description="Basic and acidic residues" evidence="1">
    <location>
        <begin position="341"/>
        <end position="352"/>
    </location>
</feature>
<evidence type="ECO:0000256" key="2">
    <source>
        <dbReference type="SAM" id="Phobius"/>
    </source>
</evidence>
<feature type="compositionally biased region" description="Low complexity" evidence="1">
    <location>
        <begin position="262"/>
        <end position="276"/>
    </location>
</feature>
<dbReference type="RefSeq" id="WP_076145898.1">
    <property type="nucleotide sequence ID" value="NZ_LWLN01000001.1"/>
</dbReference>
<feature type="region of interest" description="Disordered" evidence="1">
    <location>
        <begin position="60"/>
        <end position="425"/>
    </location>
</feature>
<organism evidence="3 4">
    <name type="scientific">Natrinema saccharevitans</name>
    <dbReference type="NCBI Taxonomy" id="301967"/>
    <lineage>
        <taxon>Archaea</taxon>
        <taxon>Methanobacteriati</taxon>
        <taxon>Methanobacteriota</taxon>
        <taxon>Stenosarchaea group</taxon>
        <taxon>Halobacteria</taxon>
        <taxon>Halobacteriales</taxon>
        <taxon>Natrialbaceae</taxon>
        <taxon>Natrinema</taxon>
    </lineage>
</organism>
<dbReference type="AlphaFoldDB" id="A0A1S8AWT2"/>
<feature type="compositionally biased region" description="Polar residues" evidence="1">
    <location>
        <begin position="73"/>
        <end position="87"/>
    </location>
</feature>
<feature type="transmembrane region" description="Helical" evidence="2">
    <location>
        <begin position="12"/>
        <end position="35"/>
    </location>
</feature>
<dbReference type="Proteomes" id="UP000189370">
    <property type="component" value="Unassembled WGS sequence"/>
</dbReference>
<feature type="compositionally biased region" description="Low complexity" evidence="1">
    <location>
        <begin position="89"/>
        <end position="114"/>
    </location>
</feature>
<feature type="compositionally biased region" description="Acidic residues" evidence="1">
    <location>
        <begin position="319"/>
        <end position="340"/>
    </location>
</feature>
<keyword evidence="2" id="KW-0472">Membrane</keyword>
<dbReference type="STRING" id="301967.A6E15_09720"/>
<keyword evidence="2" id="KW-1133">Transmembrane helix</keyword>
<proteinExistence type="predicted"/>
<sequence>MVQASTELLGGAAVTVFLALLFFGVVVLWDVALALRSVGDKIDKLEDNIDDDLTDIAHSLDGMSNAPGGSGGTQLHLSSGTISSGPSVTGPQQAQQTQQAAAGTRGAAAGGPNPAGGPHPSPGQQSPEQPTEAARREPDGAEEDSVDEPAATPEPDEPADADEVDTATADDEGPVPDEPERPTEEAAAVDEPTEHDADETEPHPHAERNRGRFITSPDRTAWYATPLDREAIDAARPSIAGALPDGSESEIDDSEIIAAGPVDTASDGGAAAAASETVRDAGDDARADEPTAAESDDVTDAESPDKDADASDAAPLPDAPEDIDVLSFEGGDESVDESDRDVDAATDLERPTGDGNDADAVTKPETTAPDAESADGTESASEPSSADSDAELIDPDSGPSDGEAEPEGLAGLEFDAEEFEADDDVSLEEAVDTMNEDAPAPELSSHRFDVTAEETEGSAVVTLEFGSDTVDITGSTKRLLQYQMQSFADRESTPEGEVTIDRDRIVIEIPDSDGAAVRQWGEAAVSIVDRTLYLSDNSS</sequence>
<comment type="caution">
    <text evidence="3">The sequence shown here is derived from an EMBL/GenBank/DDBJ whole genome shotgun (WGS) entry which is preliminary data.</text>
</comment>
<feature type="compositionally biased region" description="Basic and acidic residues" evidence="1">
    <location>
        <begin position="192"/>
        <end position="210"/>
    </location>
</feature>
<dbReference type="EMBL" id="LWLN01000001">
    <property type="protein sequence ID" value="OLZ41250.1"/>
    <property type="molecule type" value="Genomic_DNA"/>
</dbReference>
<evidence type="ECO:0000313" key="3">
    <source>
        <dbReference type="EMBL" id="OLZ41250.1"/>
    </source>
</evidence>
<gene>
    <name evidence="3" type="ORF">A6E15_09720</name>
</gene>
<dbReference type="OrthoDB" id="178137at2157"/>